<dbReference type="STRING" id="1797711.A2870_01190"/>
<evidence type="ECO:0000259" key="4">
    <source>
        <dbReference type="SMART" id="SM00861"/>
    </source>
</evidence>
<proteinExistence type="inferred from homology"/>
<protein>
    <submittedName>
        <fullName evidence="5">Transketolase</fullName>
    </submittedName>
</protein>
<evidence type="ECO:0000313" key="6">
    <source>
        <dbReference type="Proteomes" id="UP000179102"/>
    </source>
</evidence>
<dbReference type="InterPro" id="IPR051157">
    <property type="entry name" value="PDH/Transketolase"/>
</dbReference>
<dbReference type="SUPFAM" id="SSF52922">
    <property type="entry name" value="TK C-terminal domain-like"/>
    <property type="match status" value="1"/>
</dbReference>
<evidence type="ECO:0000313" key="5">
    <source>
        <dbReference type="EMBL" id="OGD88209.1"/>
    </source>
</evidence>
<organism evidence="5 6">
    <name type="scientific">Candidatus Curtissbacteria bacterium RIFCSPHIGHO2_01_FULL_41_11</name>
    <dbReference type="NCBI Taxonomy" id="1797711"/>
    <lineage>
        <taxon>Bacteria</taxon>
        <taxon>Candidatus Curtissiibacteriota</taxon>
    </lineage>
</organism>
<keyword evidence="3" id="KW-0786">Thiamine pyrophosphate</keyword>
<name>A0A1F5G8N8_9BACT</name>
<dbReference type="Pfam" id="PF02779">
    <property type="entry name" value="Transket_pyr"/>
    <property type="match status" value="1"/>
</dbReference>
<dbReference type="InterPro" id="IPR009014">
    <property type="entry name" value="Transketo_C/PFOR_II"/>
</dbReference>
<evidence type="ECO:0000256" key="3">
    <source>
        <dbReference type="ARBA" id="ARBA00023052"/>
    </source>
</evidence>
<dbReference type="Gene3D" id="3.40.50.920">
    <property type="match status" value="1"/>
</dbReference>
<comment type="similarity">
    <text evidence="2">Belongs to the transketolase family.</text>
</comment>
<dbReference type="SMART" id="SM00861">
    <property type="entry name" value="Transket_pyr"/>
    <property type="match status" value="1"/>
</dbReference>
<dbReference type="AlphaFoldDB" id="A0A1F5G8N8"/>
<feature type="domain" description="Transketolase-like pyrimidine-binding" evidence="4">
    <location>
        <begin position="20"/>
        <end position="185"/>
    </location>
</feature>
<dbReference type="Gene3D" id="3.40.50.970">
    <property type="match status" value="1"/>
</dbReference>
<dbReference type="EMBL" id="MFAZ01000001">
    <property type="protein sequence ID" value="OGD88209.1"/>
    <property type="molecule type" value="Genomic_DNA"/>
</dbReference>
<dbReference type="InterPro" id="IPR033248">
    <property type="entry name" value="Transketolase_C"/>
</dbReference>
<evidence type="ECO:0000256" key="2">
    <source>
        <dbReference type="ARBA" id="ARBA00007131"/>
    </source>
</evidence>
<accession>A0A1F5G8N8</accession>
<dbReference type="PANTHER" id="PTHR43825">
    <property type="entry name" value="PYRUVATE DEHYDROGENASE E1 COMPONENT"/>
    <property type="match status" value="1"/>
</dbReference>
<gene>
    <name evidence="5" type="ORF">A2870_01190</name>
</gene>
<dbReference type="FunFam" id="3.40.50.970:FF:000129">
    <property type="entry name" value="Transketolase"/>
    <property type="match status" value="1"/>
</dbReference>
<comment type="cofactor">
    <cofactor evidence="1">
        <name>thiamine diphosphate</name>
        <dbReference type="ChEBI" id="CHEBI:58937"/>
    </cofactor>
</comment>
<dbReference type="InterPro" id="IPR005475">
    <property type="entry name" value="Transketolase-like_Pyr-bd"/>
</dbReference>
<dbReference type="CDD" id="cd07033">
    <property type="entry name" value="TPP_PYR_DXS_TK_like"/>
    <property type="match status" value="1"/>
</dbReference>
<reference evidence="5 6" key="1">
    <citation type="journal article" date="2016" name="Nat. Commun.">
        <title>Thousands of microbial genomes shed light on interconnected biogeochemical processes in an aquifer system.</title>
        <authorList>
            <person name="Anantharaman K."/>
            <person name="Brown C.T."/>
            <person name="Hug L.A."/>
            <person name="Sharon I."/>
            <person name="Castelle C.J."/>
            <person name="Probst A.J."/>
            <person name="Thomas B.C."/>
            <person name="Singh A."/>
            <person name="Wilkins M.J."/>
            <person name="Karaoz U."/>
            <person name="Brodie E.L."/>
            <person name="Williams K.H."/>
            <person name="Hubbard S.S."/>
            <person name="Banfield J.F."/>
        </authorList>
    </citation>
    <scope>NUCLEOTIDE SEQUENCE [LARGE SCALE GENOMIC DNA]</scope>
</reference>
<dbReference type="PANTHER" id="PTHR43825:SF1">
    <property type="entry name" value="TRANSKETOLASE-LIKE PYRIMIDINE-BINDING DOMAIN-CONTAINING PROTEIN"/>
    <property type="match status" value="1"/>
</dbReference>
<dbReference type="Pfam" id="PF02780">
    <property type="entry name" value="Transketolase_C"/>
    <property type="match status" value="1"/>
</dbReference>
<comment type="caution">
    <text evidence="5">The sequence shown here is derived from an EMBL/GenBank/DDBJ whole genome shotgun (WGS) entry which is preliminary data.</text>
</comment>
<dbReference type="SUPFAM" id="SSF52518">
    <property type="entry name" value="Thiamin diphosphate-binding fold (THDP-binding)"/>
    <property type="match status" value="1"/>
</dbReference>
<dbReference type="Proteomes" id="UP000179102">
    <property type="component" value="Unassembled WGS sequence"/>
</dbReference>
<sequence>MLNPELKLNEKVFDEDVEQMATREGYGEGLVELGEKNPNVVALCADLTESTKVEGFAKKFPERYFEVGVAEQNMAAIAAGLAISGKVPFISSYATFSPGKNWETIRTTIVYNQANVKIAGHHSGIVTGPDGATHQATEDIALMRTLPKVSVIVPCDSHQAQKATIAACSLNGPVYLRFTRDKTSVITTTDTPFEVGKVYKYFQSESPKAVIFGTGHLLYQALLAAGELEGEGTGVTVVNVPTIKPLDVEAVLNLVKEAGAVVCVEDHQIEGGLGGAIAELLAGHMPAPMEFIGLRNTFAESGKPQELIEKYGLGKEAIVAAVKKVILRK</sequence>
<evidence type="ECO:0000256" key="1">
    <source>
        <dbReference type="ARBA" id="ARBA00001964"/>
    </source>
</evidence>
<dbReference type="InterPro" id="IPR029061">
    <property type="entry name" value="THDP-binding"/>
</dbReference>